<dbReference type="PANTHER" id="PTHR30572">
    <property type="entry name" value="MEMBRANE COMPONENT OF TRANSPORTER-RELATED"/>
    <property type="match status" value="1"/>
</dbReference>
<evidence type="ECO:0000256" key="3">
    <source>
        <dbReference type="ARBA" id="ARBA00022692"/>
    </source>
</evidence>
<evidence type="ECO:0000256" key="5">
    <source>
        <dbReference type="ARBA" id="ARBA00023136"/>
    </source>
</evidence>
<dbReference type="RefSeq" id="WP_402872224.1">
    <property type="nucleotide sequence ID" value="NZ_JBIYSL010000001.1"/>
</dbReference>
<keyword evidence="10" id="KW-1185">Reference proteome</keyword>
<dbReference type="Pfam" id="PF02687">
    <property type="entry name" value="FtsX"/>
    <property type="match status" value="1"/>
</dbReference>
<keyword evidence="2" id="KW-1003">Cell membrane</keyword>
<name>A0ABW8HQ29_9BACL</name>
<proteinExistence type="inferred from homology"/>
<comment type="subcellular location">
    <subcellularLocation>
        <location evidence="1">Cell membrane</location>
        <topology evidence="1">Multi-pass membrane protein</topology>
    </subcellularLocation>
</comment>
<feature type="transmembrane region" description="Helical" evidence="7">
    <location>
        <begin position="331"/>
        <end position="356"/>
    </location>
</feature>
<gene>
    <name evidence="9" type="ORF">ACINKY_06030</name>
</gene>
<evidence type="ECO:0000256" key="1">
    <source>
        <dbReference type="ARBA" id="ARBA00004651"/>
    </source>
</evidence>
<protein>
    <submittedName>
        <fullName evidence="9">ABC transporter permease</fullName>
    </submittedName>
</protein>
<dbReference type="EMBL" id="JBIYSL010000001">
    <property type="protein sequence ID" value="MFK0521754.1"/>
    <property type="molecule type" value="Genomic_DNA"/>
</dbReference>
<sequence length="418" mass="47241">MLRIRNAVGALNSRWVISILLLIQFTYGLSTITGSVNIFYNLSYLSNQSILDLKSTFLVVPDKITGGLLKDKFNQEQVKNIYTELGNNPDVVSYGTYYEDTVLLDPSKDSLDSKMFVELTKTNLGFDEPSISAIVLDENYYQLLELKLKSGQGLMEQDFNKNRNENVHVLVGSYFKKYYKIGDVINSQYTINGFLPDKYIVNNNTSNTYQKLDKSMLIPMSKEIYNDYNSMFTRLHLGTILKLREGANLEDLTEIIRLPGNDVSLSLKSFGEEIKQNVKENAYIEIPQLILGISFIIFSVIGIVVTTIVSIMIRKREFGIKLALGESKIGILAQIIIENSIIGITGVVLSLGHFLWKYSALLRFSSEFNYASALDYKLNGTILFFVFLVLLVIIVISSCIVYLFIRKLDPKSLIGGME</sequence>
<dbReference type="InterPro" id="IPR050250">
    <property type="entry name" value="Macrolide_Exporter_MacB"/>
</dbReference>
<accession>A0ABW8HQ29</accession>
<keyword evidence="4 7" id="KW-1133">Transmembrane helix</keyword>
<dbReference type="InterPro" id="IPR003838">
    <property type="entry name" value="ABC3_permease_C"/>
</dbReference>
<evidence type="ECO:0000256" key="7">
    <source>
        <dbReference type="SAM" id="Phobius"/>
    </source>
</evidence>
<feature type="transmembrane region" description="Helical" evidence="7">
    <location>
        <begin position="289"/>
        <end position="311"/>
    </location>
</feature>
<comment type="similarity">
    <text evidence="6">Belongs to the ABC-4 integral membrane protein family.</text>
</comment>
<keyword evidence="3 7" id="KW-0812">Transmembrane</keyword>
<dbReference type="Proteomes" id="UP001618531">
    <property type="component" value="Unassembled WGS sequence"/>
</dbReference>
<comment type="caution">
    <text evidence="9">The sequence shown here is derived from an EMBL/GenBank/DDBJ whole genome shotgun (WGS) entry which is preliminary data.</text>
</comment>
<dbReference type="PANTHER" id="PTHR30572:SF4">
    <property type="entry name" value="ABC TRANSPORTER PERMEASE YTRF"/>
    <property type="match status" value="1"/>
</dbReference>
<evidence type="ECO:0000313" key="10">
    <source>
        <dbReference type="Proteomes" id="UP001618531"/>
    </source>
</evidence>
<evidence type="ECO:0000256" key="6">
    <source>
        <dbReference type="ARBA" id="ARBA00038076"/>
    </source>
</evidence>
<evidence type="ECO:0000256" key="4">
    <source>
        <dbReference type="ARBA" id="ARBA00022989"/>
    </source>
</evidence>
<feature type="domain" description="ABC3 transporter permease C-terminal" evidence="8">
    <location>
        <begin position="290"/>
        <end position="410"/>
    </location>
</feature>
<feature type="transmembrane region" description="Helical" evidence="7">
    <location>
        <begin position="382"/>
        <end position="405"/>
    </location>
</feature>
<evidence type="ECO:0000256" key="2">
    <source>
        <dbReference type="ARBA" id="ARBA00022475"/>
    </source>
</evidence>
<feature type="transmembrane region" description="Helical" evidence="7">
    <location>
        <begin position="15"/>
        <end position="40"/>
    </location>
</feature>
<evidence type="ECO:0000259" key="8">
    <source>
        <dbReference type="Pfam" id="PF02687"/>
    </source>
</evidence>
<evidence type="ECO:0000313" key="9">
    <source>
        <dbReference type="EMBL" id="MFK0521754.1"/>
    </source>
</evidence>
<organism evidence="9 10">
    <name type="scientific">Paenibacillus illinoisensis</name>
    <dbReference type="NCBI Taxonomy" id="59845"/>
    <lineage>
        <taxon>Bacteria</taxon>
        <taxon>Bacillati</taxon>
        <taxon>Bacillota</taxon>
        <taxon>Bacilli</taxon>
        <taxon>Bacillales</taxon>
        <taxon>Paenibacillaceae</taxon>
        <taxon>Paenibacillus</taxon>
    </lineage>
</organism>
<keyword evidence="5 7" id="KW-0472">Membrane</keyword>
<reference evidence="9 10" key="1">
    <citation type="submission" date="2024-11" db="EMBL/GenBank/DDBJ databases">
        <title>Identification and Characterization of a Novel Fosfomycin Bacillithiol Transferase FosB8 in Paenibacillus illinoisensis.</title>
        <authorList>
            <person name="Lu W."/>
        </authorList>
    </citation>
    <scope>NUCLEOTIDE SEQUENCE [LARGE SCALE GENOMIC DNA]</scope>
    <source>
        <strain evidence="9 10">WP77</strain>
    </source>
</reference>